<sequence>MTIFSIFRLSSIILFLFILFSVAPVFSQEQDGLKGWEADSEYNNFYNAKELDRIKGVITKFVEVTPLPGMAKGTALYLDEGGGEKILVHICPSAYAEPDKTGLRKGVETKIRGSWAYIDEQDVFLASKIKQGEHFEFKVRLTSDGTPFWTMSPEQLAKELASTD</sequence>
<accession>A0A1M7YEI5</accession>
<proteinExistence type="predicted"/>
<gene>
    <name evidence="2" type="ORF">SAMN02745220_03787</name>
</gene>
<keyword evidence="3" id="KW-1185">Reference proteome</keyword>
<dbReference type="InterPro" id="IPR058837">
    <property type="entry name" value="MamS_MamX_dom"/>
</dbReference>
<evidence type="ECO:0000313" key="2">
    <source>
        <dbReference type="EMBL" id="SHO51040.1"/>
    </source>
</evidence>
<reference evidence="2 3" key="1">
    <citation type="submission" date="2016-12" db="EMBL/GenBank/DDBJ databases">
        <authorList>
            <person name="Song W.-J."/>
            <person name="Kurnit D.M."/>
        </authorList>
    </citation>
    <scope>NUCLEOTIDE SEQUENCE [LARGE SCALE GENOMIC DNA]</scope>
    <source>
        <strain evidence="2 3">DSM 18488</strain>
    </source>
</reference>
<name>A0A1M7YEI5_9BACT</name>
<evidence type="ECO:0000313" key="3">
    <source>
        <dbReference type="Proteomes" id="UP000184603"/>
    </source>
</evidence>
<dbReference type="EMBL" id="FRFE01000022">
    <property type="protein sequence ID" value="SHO51040.1"/>
    <property type="molecule type" value="Genomic_DNA"/>
</dbReference>
<organism evidence="2 3">
    <name type="scientific">Desulfopila aestuarii DSM 18488</name>
    <dbReference type="NCBI Taxonomy" id="1121416"/>
    <lineage>
        <taxon>Bacteria</taxon>
        <taxon>Pseudomonadati</taxon>
        <taxon>Thermodesulfobacteriota</taxon>
        <taxon>Desulfobulbia</taxon>
        <taxon>Desulfobulbales</taxon>
        <taxon>Desulfocapsaceae</taxon>
        <taxon>Desulfopila</taxon>
    </lineage>
</organism>
<dbReference type="RefSeq" id="WP_073615235.1">
    <property type="nucleotide sequence ID" value="NZ_FRFE01000022.1"/>
</dbReference>
<dbReference type="AlphaFoldDB" id="A0A1M7YEI5"/>
<evidence type="ECO:0000259" key="1">
    <source>
        <dbReference type="Pfam" id="PF26390"/>
    </source>
</evidence>
<dbReference type="OrthoDB" id="5455132at2"/>
<feature type="domain" description="Magnetosome protein MamS/MamX" evidence="1">
    <location>
        <begin position="51"/>
        <end position="134"/>
    </location>
</feature>
<dbReference type="Pfam" id="PF26390">
    <property type="entry name" value="MamS_MamX"/>
    <property type="match status" value="1"/>
</dbReference>
<protein>
    <recommendedName>
        <fullName evidence="1">Magnetosome protein MamS/MamX domain-containing protein</fullName>
    </recommendedName>
</protein>
<dbReference type="STRING" id="1121416.SAMN02745220_03787"/>
<dbReference type="Proteomes" id="UP000184603">
    <property type="component" value="Unassembled WGS sequence"/>
</dbReference>